<dbReference type="Gene3D" id="1.50.10.10">
    <property type="match status" value="1"/>
</dbReference>
<dbReference type="InterPro" id="IPR029436">
    <property type="entry name" value="AGL_euk_N"/>
</dbReference>
<dbReference type="FunFam" id="3.20.20.80:FF:000070">
    <property type="entry name" value="GDB1p Glycogen debranching enzyme"/>
    <property type="match status" value="1"/>
</dbReference>
<evidence type="ECO:0000256" key="3">
    <source>
        <dbReference type="ARBA" id="ARBA00003530"/>
    </source>
</evidence>
<feature type="region of interest" description="Disordered" evidence="17">
    <location>
        <begin position="471"/>
        <end position="546"/>
    </location>
</feature>
<evidence type="ECO:0000313" key="23">
    <source>
        <dbReference type="Proteomes" id="UP000789342"/>
    </source>
</evidence>
<dbReference type="PANTHER" id="PTHR10569:SF2">
    <property type="entry name" value="GLYCOGEN DEBRANCHING ENZYME"/>
    <property type="match status" value="1"/>
</dbReference>
<dbReference type="SUPFAM" id="SSF48208">
    <property type="entry name" value="Six-hairpin glycosidases"/>
    <property type="match status" value="1"/>
</dbReference>
<protein>
    <recommendedName>
        <fullName evidence="7">Glycogen debranching enzyme</fullName>
        <ecNumber evidence="5">2.4.1.25</ecNumber>
        <ecNumber evidence="6">3.2.1.33</ecNumber>
    </recommendedName>
    <alternativeName>
        <fullName evidence="16">Glycogen debrancher</fullName>
    </alternativeName>
</protein>
<feature type="domain" description="Glycogen debranching enzyme C-terminal" evidence="18">
    <location>
        <begin position="1233"/>
        <end position="1687"/>
    </location>
</feature>
<feature type="domain" description="Glycogen debranching enzyme central" evidence="21">
    <location>
        <begin position="908"/>
        <end position="1143"/>
    </location>
</feature>
<feature type="domain" description="Eukaryotic glycogen debranching enzyme N-terminal" evidence="19">
    <location>
        <begin position="42"/>
        <end position="133"/>
    </location>
</feature>
<dbReference type="CDD" id="cd11327">
    <property type="entry name" value="AmyAc_Glg_debranch_2"/>
    <property type="match status" value="1"/>
</dbReference>
<evidence type="ECO:0000256" key="14">
    <source>
        <dbReference type="ARBA" id="ARBA00023295"/>
    </source>
</evidence>
<comment type="catalytic activity">
    <reaction evidence="2">
        <text>Hydrolysis of (1-&gt;6)-alpha-D-glucosidic branch linkages in glycogen phosphorylase limit dextrin.</text>
        <dbReference type="EC" id="3.2.1.33"/>
    </reaction>
</comment>
<dbReference type="GO" id="GO:0004135">
    <property type="term" value="F:amylo-alpha-1,6-glucosidase activity"/>
    <property type="evidence" value="ECO:0007669"/>
    <property type="project" value="UniProtKB-EC"/>
</dbReference>
<evidence type="ECO:0000259" key="19">
    <source>
        <dbReference type="Pfam" id="PF14699"/>
    </source>
</evidence>
<evidence type="ECO:0000256" key="9">
    <source>
        <dbReference type="ARBA" id="ARBA00022676"/>
    </source>
</evidence>
<evidence type="ECO:0000256" key="11">
    <source>
        <dbReference type="ARBA" id="ARBA00022801"/>
    </source>
</evidence>
<comment type="subcellular location">
    <subcellularLocation>
        <location evidence="4">Cytoplasm</location>
    </subcellularLocation>
</comment>
<keyword evidence="10" id="KW-0808">Transferase</keyword>
<dbReference type="PANTHER" id="PTHR10569">
    <property type="entry name" value="GLYCOGEN DEBRANCHING ENZYME"/>
    <property type="match status" value="1"/>
</dbReference>
<evidence type="ECO:0000256" key="17">
    <source>
        <dbReference type="SAM" id="MobiDB-lite"/>
    </source>
</evidence>
<evidence type="ECO:0000256" key="10">
    <source>
        <dbReference type="ARBA" id="ARBA00022679"/>
    </source>
</evidence>
<dbReference type="InterPro" id="IPR012341">
    <property type="entry name" value="6hp_glycosidase-like_sf"/>
</dbReference>
<gene>
    <name evidence="22" type="ORF">AMORRO_LOCUS1551</name>
</gene>
<dbReference type="Pfam" id="PF06202">
    <property type="entry name" value="GDE_C"/>
    <property type="match status" value="1"/>
</dbReference>
<dbReference type="EC" id="3.2.1.33" evidence="6"/>
<dbReference type="Proteomes" id="UP000789342">
    <property type="component" value="Unassembled WGS sequence"/>
</dbReference>
<dbReference type="Pfam" id="PF14702">
    <property type="entry name" value="hGDE_central"/>
    <property type="match status" value="1"/>
</dbReference>
<evidence type="ECO:0000256" key="2">
    <source>
        <dbReference type="ARBA" id="ARBA00000927"/>
    </source>
</evidence>
<keyword evidence="14" id="KW-0326">Glycosidase</keyword>
<dbReference type="InterPro" id="IPR017853">
    <property type="entry name" value="GH"/>
</dbReference>
<dbReference type="SUPFAM" id="SSF51445">
    <property type="entry name" value="(Trans)glycosidases"/>
    <property type="match status" value="1"/>
</dbReference>
<dbReference type="FunFam" id="3.20.20.80:FF:000242">
    <property type="entry name" value="Glycogen debranching enzyme Gdb1, putative"/>
    <property type="match status" value="1"/>
</dbReference>
<organism evidence="22 23">
    <name type="scientific">Acaulospora morrowiae</name>
    <dbReference type="NCBI Taxonomy" id="94023"/>
    <lineage>
        <taxon>Eukaryota</taxon>
        <taxon>Fungi</taxon>
        <taxon>Fungi incertae sedis</taxon>
        <taxon>Mucoromycota</taxon>
        <taxon>Glomeromycotina</taxon>
        <taxon>Glomeromycetes</taxon>
        <taxon>Diversisporales</taxon>
        <taxon>Acaulosporaceae</taxon>
        <taxon>Acaulospora</taxon>
    </lineage>
</organism>
<evidence type="ECO:0000256" key="12">
    <source>
        <dbReference type="ARBA" id="ARBA00023056"/>
    </source>
</evidence>
<comment type="function">
    <text evidence="3">Multifunctional enzyme acting as 1,4-alpha-D-glucan:1,4-alpha-D-glucan 4-alpha-D-glycosyltransferase and amylo-1,6-glucosidase in glycogen degradation.</text>
</comment>
<feature type="domain" description="Glycogen debranching enzyme glucanotransferase" evidence="20">
    <location>
        <begin position="541"/>
        <end position="740"/>
    </location>
</feature>
<keyword evidence="11" id="KW-0378">Hydrolase</keyword>
<dbReference type="InterPro" id="IPR032792">
    <property type="entry name" value="AGL_glucanoTrfase"/>
</dbReference>
<evidence type="ECO:0000259" key="18">
    <source>
        <dbReference type="Pfam" id="PF06202"/>
    </source>
</evidence>
<keyword evidence="12" id="KW-0320">Glycogen biosynthesis</keyword>
<accession>A0A9N8VRM4</accession>
<dbReference type="Gene3D" id="3.20.20.80">
    <property type="entry name" value="Glycosidases"/>
    <property type="match status" value="2"/>
</dbReference>
<evidence type="ECO:0000256" key="1">
    <source>
        <dbReference type="ARBA" id="ARBA00000439"/>
    </source>
</evidence>
<evidence type="ECO:0000256" key="5">
    <source>
        <dbReference type="ARBA" id="ARBA00012560"/>
    </source>
</evidence>
<comment type="similarity">
    <text evidence="15">Belongs to the glycogen debranching enzyme family.</text>
</comment>
<feature type="compositionally biased region" description="Polar residues" evidence="17">
    <location>
        <begin position="536"/>
        <end position="545"/>
    </location>
</feature>
<feature type="compositionally biased region" description="Low complexity" evidence="17">
    <location>
        <begin position="515"/>
        <end position="535"/>
    </location>
</feature>
<evidence type="ECO:0000256" key="6">
    <source>
        <dbReference type="ARBA" id="ARBA00012778"/>
    </source>
</evidence>
<evidence type="ECO:0000256" key="16">
    <source>
        <dbReference type="ARBA" id="ARBA00031477"/>
    </source>
</evidence>
<evidence type="ECO:0000256" key="7">
    <source>
        <dbReference type="ARBA" id="ARBA00020723"/>
    </source>
</evidence>
<dbReference type="GO" id="GO:0005978">
    <property type="term" value="P:glycogen biosynthetic process"/>
    <property type="evidence" value="ECO:0007669"/>
    <property type="project" value="UniProtKB-KW"/>
</dbReference>
<comment type="catalytic activity">
    <reaction evidence="1">
        <text>Transfers a segment of a (1-&gt;4)-alpha-D-glucan to a new position in an acceptor, which may be glucose or a (1-&gt;4)-alpha-D-glucan.</text>
        <dbReference type="EC" id="2.4.1.25"/>
    </reaction>
</comment>
<dbReference type="InterPro" id="IPR032790">
    <property type="entry name" value="GDE_C"/>
</dbReference>
<evidence type="ECO:0000259" key="21">
    <source>
        <dbReference type="Pfam" id="PF14702"/>
    </source>
</evidence>
<evidence type="ECO:0000256" key="13">
    <source>
        <dbReference type="ARBA" id="ARBA00023268"/>
    </source>
</evidence>
<dbReference type="OrthoDB" id="10248904at2759"/>
<dbReference type="Pfam" id="PF14701">
    <property type="entry name" value="hDGE_amylase"/>
    <property type="match status" value="2"/>
</dbReference>
<proteinExistence type="inferred from homology"/>
<evidence type="ECO:0000256" key="8">
    <source>
        <dbReference type="ARBA" id="ARBA00022490"/>
    </source>
</evidence>
<evidence type="ECO:0000313" key="22">
    <source>
        <dbReference type="EMBL" id="CAG8464281.1"/>
    </source>
</evidence>
<keyword evidence="13" id="KW-0511">Multifunctional enzyme</keyword>
<keyword evidence="23" id="KW-1185">Reference proteome</keyword>
<dbReference type="InterPro" id="IPR010401">
    <property type="entry name" value="AGL/Gdb1"/>
</dbReference>
<name>A0A9N8VRM4_9GLOM</name>
<dbReference type="FunFam" id="1.50.10.10:FF:000039">
    <property type="entry name" value="Glycogen debranching enzyme Gdb1, putative"/>
    <property type="match status" value="1"/>
</dbReference>
<evidence type="ECO:0000256" key="15">
    <source>
        <dbReference type="ARBA" id="ARBA00025780"/>
    </source>
</evidence>
<keyword evidence="9" id="KW-0328">Glycosyltransferase</keyword>
<dbReference type="EC" id="2.4.1.25" evidence="5"/>
<dbReference type="InterPro" id="IPR032788">
    <property type="entry name" value="AGL_central"/>
</dbReference>
<dbReference type="Pfam" id="PF14699">
    <property type="entry name" value="hGDE_N"/>
    <property type="match status" value="1"/>
</dbReference>
<dbReference type="GO" id="GO:0005737">
    <property type="term" value="C:cytoplasm"/>
    <property type="evidence" value="ECO:0007669"/>
    <property type="project" value="UniProtKB-SubCell"/>
</dbReference>
<evidence type="ECO:0000259" key="20">
    <source>
        <dbReference type="Pfam" id="PF14701"/>
    </source>
</evidence>
<sequence>MSESKSSKSLTTVYRLELEGDGSLSKRKQFIRLPPPVKPYILRFNIRSGSFASHGGVLYTNHPLDGGDFERASFRAIRFPNDFSKPLNVDIVIQQSGSFEFYVEYQSLPTPEKTKITTMVSEMNYFTVDPILETAPRNRILSAEPLSDENKIVLPLDGIVIQSLLPKLMGTLSQWDAYMKDISDLGYNMVHFVPMQARGSSDSPYSIYDQLSFSDDLFEEEDRNKSNKEKIGIIGRTVSRLDEEYGILSLSDIVWNHTASNSQWLQEHPEACYNLVNSPHLIPAYELDSAFREYSKNLSSLGLPTFVHSESDLNAVIEGVKQHVIKKIKLWEFYVIDIKEALEEFKKSLENDTPVGENLFKDINIAALSFKAQADLLVEKGLFEKSSFGQRFHKKIDIDVARAFIDRLVDALPVSEYTTEIEETYVPTNEELKLYQDPELIETEKKKQIEEMSGEKKSNFSLESITERPTLVRASSSRRSSTKSQEKFMEDTQVAEIKSGSVELSSEVESRDTSTKLGSGSTSTETRSENSLSNTEALSNEQPVASTAVKPRVRRVKVTLSLNEIKIKKFNALINEINLPFYKEYDNDIDIILENARNRIRYLKLDPQGPKQGEINKPHPLIESYFTRIPLNEKTRHFPEGALVVANNGWIWNADPLKDFASSNSRAYLRREVIIWGDCVKMRYGESKEDSPWLWDHMKKYTELLASLFHGFRIDNCHSTPIHVGTYLLDAARSIRPNLYVIAELFTGSEETDIKFVRKLGINSLIREAMQAWDPRELSRLVHRHGGKPVVGLTSLTSPTNYKGSMEMECLADVSTCTGVDGLSDTPCIVVPVPGSNPHALYMDCTHDNQTPHQKRTAEDTLPNGALVTMTSCAIGSVKGYDEVYPKLVDLVKEKRHYKLHERPLDVVKKVLQHLHTEMAIDGYIETHVYHENDCVVVHRVHPHNHNGYLVIAHCAFTGPRKNRGSLSPMKLRGTKAELLFSVSLDVHLNEFIREKEYLTGLPSSLRSLNAPSLIEGNDEHGQFTEITLPEEFPSGSVILLRTWADKQHSSLDEFITSDVDEVFSDLNLVDLNIVLYRCAGEEMDTTGHGVYNIPDFGEIPYSGLEGFMSALRPIMKENDLGHPLCTNLRNGHWALDYVVDRLTRHLEYAPNLRKLCSWYRERITTIKNIPNFLIPKYFALLIKTAYATAIRRALNQMSPFVREGGSFIRSLAMCSVQMYGTVLSTGLHPTGVSPSMAAGLPHFTYRHMRVWGRDVFISLRGLFLTTGNYEAAREHILAFGAVLKHGMIPNLLDSGRRPRYNCRDATWWYLQAIQDYCKFSPEGLDFLKTPVVRRFPKNDVFIEADDPLAYKYKTTILQIIQEIMERHARGISFKEWNAGPNLDSKMTPQGFLVNISVDWNTGFLIGGNKHNCGTWMDKMGESEKAGNIGKPATPRDGAAVEIIGLLKSTLRWIVELLDMDIYPWKGVEIKEGRVKRLVTYDDWNDLVQQSFEENFYIPLEPNKDSRYVLNPKLVSRRGIYKDVHKSSREFEDYQLRPNFPIAMVVAPELFDPHHAYQALKTVREVLAGPLGMRTLDPADWAYRGDYDNNNDSTDPHIAKGWNYHQGPEWLWVTGYFLRAYLYFDTRVGNGKNDPHETVHAITRHLLPHRSFIETSPWAGLPELTNTDGAECLHACPTQAWSAATLLDLFDDIKKLENSLNA</sequence>
<dbReference type="InterPro" id="IPR008928">
    <property type="entry name" value="6-hairpin_glycosidase_sf"/>
</dbReference>
<dbReference type="GO" id="GO:0004134">
    <property type="term" value="F:4-alpha-glucanotransferase activity"/>
    <property type="evidence" value="ECO:0007669"/>
    <property type="project" value="UniProtKB-EC"/>
</dbReference>
<reference evidence="22" key="1">
    <citation type="submission" date="2021-06" db="EMBL/GenBank/DDBJ databases">
        <authorList>
            <person name="Kallberg Y."/>
            <person name="Tangrot J."/>
            <person name="Rosling A."/>
        </authorList>
    </citation>
    <scope>NUCLEOTIDE SEQUENCE</scope>
    <source>
        <strain evidence="22">CL551</strain>
    </source>
</reference>
<evidence type="ECO:0000256" key="4">
    <source>
        <dbReference type="ARBA" id="ARBA00004496"/>
    </source>
</evidence>
<comment type="caution">
    <text evidence="22">The sequence shown here is derived from an EMBL/GenBank/DDBJ whole genome shotgun (WGS) entry which is preliminary data.</text>
</comment>
<feature type="domain" description="Glycogen debranching enzyme glucanotransferase" evidence="20">
    <location>
        <begin position="154"/>
        <end position="414"/>
    </location>
</feature>
<dbReference type="EMBL" id="CAJVPV010000589">
    <property type="protein sequence ID" value="CAG8464281.1"/>
    <property type="molecule type" value="Genomic_DNA"/>
</dbReference>
<keyword evidence="8" id="KW-0963">Cytoplasm</keyword>
<dbReference type="GO" id="GO:0005980">
    <property type="term" value="P:glycogen catabolic process"/>
    <property type="evidence" value="ECO:0007669"/>
    <property type="project" value="InterPro"/>
</dbReference>